<comment type="caution">
    <text evidence="3">The sequence shown here is derived from an EMBL/GenBank/DDBJ whole genome shotgun (WGS) entry which is preliminary data.</text>
</comment>
<dbReference type="InterPro" id="IPR012348">
    <property type="entry name" value="RNR-like"/>
</dbReference>
<proteinExistence type="predicted"/>
<sequence length="91" mass="9618">MKTRTLKRKTALRSLCGAGLLALASCGGSALTGSAEPYPADTCLVTDNKLGSMGDPVSKVYQGKEVKFCCQPCVAKFEANPDKYLQKLAAM</sequence>
<dbReference type="Gene3D" id="1.10.620.20">
    <property type="entry name" value="Ribonucleotide Reductase, subunit A"/>
    <property type="match status" value="1"/>
</dbReference>
<protein>
    <submittedName>
        <fullName evidence="3">YHS domain-containing protein</fullName>
    </submittedName>
</protein>
<keyword evidence="4" id="KW-1185">Reference proteome</keyword>
<reference evidence="3" key="1">
    <citation type="submission" date="2021-01" db="EMBL/GenBank/DDBJ databases">
        <title>Modified the classification status of verrucomicrobia.</title>
        <authorList>
            <person name="Feng X."/>
        </authorList>
    </citation>
    <scope>NUCLEOTIDE SEQUENCE</scope>
    <source>
        <strain evidence="3">KCTC 12986</strain>
    </source>
</reference>
<gene>
    <name evidence="3" type="ORF">JIN78_05635</name>
</gene>
<dbReference type="AlphaFoldDB" id="A0A934VLS0"/>
<dbReference type="Proteomes" id="UP000604083">
    <property type="component" value="Unassembled WGS sequence"/>
</dbReference>
<evidence type="ECO:0000313" key="3">
    <source>
        <dbReference type="EMBL" id="MBK1833537.1"/>
    </source>
</evidence>
<feature type="chain" id="PRO_5038072538" evidence="1">
    <location>
        <begin position="25"/>
        <end position="91"/>
    </location>
</feature>
<dbReference type="PROSITE" id="PS51257">
    <property type="entry name" value="PROKAR_LIPOPROTEIN"/>
    <property type="match status" value="1"/>
</dbReference>
<evidence type="ECO:0000256" key="1">
    <source>
        <dbReference type="SAM" id="SignalP"/>
    </source>
</evidence>
<evidence type="ECO:0000313" key="4">
    <source>
        <dbReference type="Proteomes" id="UP000604083"/>
    </source>
</evidence>
<dbReference type="EMBL" id="JAENIO010000010">
    <property type="protein sequence ID" value="MBK1833537.1"/>
    <property type="molecule type" value="Genomic_DNA"/>
</dbReference>
<dbReference type="RefSeq" id="WP_200390972.1">
    <property type="nucleotide sequence ID" value="NZ_JAENIO010000010.1"/>
</dbReference>
<accession>A0A934VLS0</accession>
<feature type="signal peptide" evidence="1">
    <location>
        <begin position="1"/>
        <end position="24"/>
    </location>
</feature>
<dbReference type="GO" id="GO:0016491">
    <property type="term" value="F:oxidoreductase activity"/>
    <property type="evidence" value="ECO:0007669"/>
    <property type="project" value="InterPro"/>
</dbReference>
<keyword evidence="1" id="KW-0732">Signal</keyword>
<dbReference type="InterPro" id="IPR007029">
    <property type="entry name" value="YHS_dom"/>
</dbReference>
<organism evidence="3 4">
    <name type="scientific">Roseibacillus ishigakijimensis</name>
    <dbReference type="NCBI Taxonomy" id="454146"/>
    <lineage>
        <taxon>Bacteria</taxon>
        <taxon>Pseudomonadati</taxon>
        <taxon>Verrucomicrobiota</taxon>
        <taxon>Verrucomicrobiia</taxon>
        <taxon>Verrucomicrobiales</taxon>
        <taxon>Verrucomicrobiaceae</taxon>
        <taxon>Roseibacillus</taxon>
    </lineage>
</organism>
<name>A0A934VLS0_9BACT</name>
<feature type="domain" description="YHS" evidence="2">
    <location>
        <begin position="59"/>
        <end position="86"/>
    </location>
</feature>
<dbReference type="Pfam" id="PF04945">
    <property type="entry name" value="YHS"/>
    <property type="match status" value="1"/>
</dbReference>
<evidence type="ECO:0000259" key="2">
    <source>
        <dbReference type="Pfam" id="PF04945"/>
    </source>
</evidence>